<evidence type="ECO:0000256" key="3">
    <source>
        <dbReference type="ARBA" id="ARBA00038088"/>
    </source>
</evidence>
<evidence type="ECO:0000313" key="8">
    <source>
        <dbReference type="Proteomes" id="UP000189796"/>
    </source>
</evidence>
<evidence type="ECO:0000256" key="5">
    <source>
        <dbReference type="SAM" id="MobiDB-lite"/>
    </source>
</evidence>
<dbReference type="Gene3D" id="3.40.50.300">
    <property type="entry name" value="P-loop containing nucleotide triphosphate hydrolases"/>
    <property type="match status" value="1"/>
</dbReference>
<dbReference type="RefSeq" id="WP_079601897.1">
    <property type="nucleotide sequence ID" value="NZ_LT670817.1"/>
</dbReference>
<dbReference type="Pfam" id="PF00004">
    <property type="entry name" value="AAA"/>
    <property type="match status" value="1"/>
</dbReference>
<proteinExistence type="inferred from homology"/>
<dbReference type="InterPro" id="IPR052381">
    <property type="entry name" value="AAA_domain_protein"/>
</dbReference>
<dbReference type="GO" id="GO:0016887">
    <property type="term" value="F:ATP hydrolysis activity"/>
    <property type="evidence" value="ECO:0007669"/>
    <property type="project" value="InterPro"/>
</dbReference>
<dbReference type="EMBL" id="LT670817">
    <property type="protein sequence ID" value="SHG88190.1"/>
    <property type="molecule type" value="Genomic_DNA"/>
</dbReference>
<dbReference type="AlphaFoldDB" id="A0A1M5NF82"/>
<feature type="compositionally biased region" description="Basic and acidic residues" evidence="5">
    <location>
        <begin position="92"/>
        <end position="103"/>
    </location>
</feature>
<feature type="domain" description="AAA+ ATPase" evidence="6">
    <location>
        <begin position="414"/>
        <end position="551"/>
    </location>
</feature>
<dbReference type="OrthoDB" id="7438987at2"/>
<evidence type="ECO:0000256" key="2">
    <source>
        <dbReference type="ARBA" id="ARBA00022840"/>
    </source>
</evidence>
<dbReference type="GO" id="GO:0005524">
    <property type="term" value="F:ATP binding"/>
    <property type="evidence" value="ECO:0007669"/>
    <property type="project" value="UniProtKB-KW"/>
</dbReference>
<dbReference type="Gene3D" id="1.10.8.60">
    <property type="match status" value="1"/>
</dbReference>
<comment type="similarity">
    <text evidence="3">Belongs to the AAA ATPase family. Highly divergent.</text>
</comment>
<dbReference type="InterPro" id="IPR003593">
    <property type="entry name" value="AAA+_ATPase"/>
</dbReference>
<gene>
    <name evidence="7" type="ORF">SAMN05443248_2972</name>
</gene>
<dbReference type="PANTHER" id="PTHR42960:SF1">
    <property type="entry name" value="YCF46 PROTEIN"/>
    <property type="match status" value="1"/>
</dbReference>
<dbReference type="PANTHER" id="PTHR42960">
    <property type="entry name" value="YCF46 PROTEIN"/>
    <property type="match status" value="1"/>
</dbReference>
<protein>
    <recommendedName>
        <fullName evidence="4">Uncharacterized AAA domain-containing protein ycf46</fullName>
    </recommendedName>
</protein>
<name>A0A1M5NF82_9BRAD</name>
<dbReference type="SUPFAM" id="SSF52540">
    <property type="entry name" value="P-loop containing nucleoside triphosphate hydrolases"/>
    <property type="match status" value="1"/>
</dbReference>
<keyword evidence="2" id="KW-0067">ATP-binding</keyword>
<dbReference type="InterPro" id="IPR003959">
    <property type="entry name" value="ATPase_AAA_core"/>
</dbReference>
<reference evidence="7 8" key="1">
    <citation type="submission" date="2016-11" db="EMBL/GenBank/DDBJ databases">
        <authorList>
            <person name="Jaros S."/>
            <person name="Januszkiewicz K."/>
            <person name="Wedrychowicz H."/>
        </authorList>
    </citation>
    <scope>NUCLEOTIDE SEQUENCE [LARGE SCALE GENOMIC DNA]</scope>
    <source>
        <strain evidence="7 8">GAS138</strain>
    </source>
</reference>
<evidence type="ECO:0000259" key="6">
    <source>
        <dbReference type="SMART" id="SM00382"/>
    </source>
</evidence>
<dbReference type="SMART" id="SM00382">
    <property type="entry name" value="AAA"/>
    <property type="match status" value="1"/>
</dbReference>
<evidence type="ECO:0000313" key="7">
    <source>
        <dbReference type="EMBL" id="SHG88190.1"/>
    </source>
</evidence>
<evidence type="ECO:0000256" key="4">
    <source>
        <dbReference type="ARBA" id="ARBA00040480"/>
    </source>
</evidence>
<accession>A0A1M5NF82</accession>
<organism evidence="7 8">
    <name type="scientific">Bradyrhizobium erythrophlei</name>
    <dbReference type="NCBI Taxonomy" id="1437360"/>
    <lineage>
        <taxon>Bacteria</taxon>
        <taxon>Pseudomonadati</taxon>
        <taxon>Pseudomonadota</taxon>
        <taxon>Alphaproteobacteria</taxon>
        <taxon>Hyphomicrobiales</taxon>
        <taxon>Nitrobacteraceae</taxon>
        <taxon>Bradyrhizobium</taxon>
    </lineage>
</organism>
<dbReference type="InterPro" id="IPR027417">
    <property type="entry name" value="P-loop_NTPase"/>
</dbReference>
<keyword evidence="1" id="KW-0547">Nucleotide-binding</keyword>
<dbReference type="Proteomes" id="UP000189796">
    <property type="component" value="Chromosome I"/>
</dbReference>
<feature type="region of interest" description="Disordered" evidence="5">
    <location>
        <begin position="90"/>
        <end position="112"/>
    </location>
</feature>
<evidence type="ECO:0000256" key="1">
    <source>
        <dbReference type="ARBA" id="ARBA00022741"/>
    </source>
</evidence>
<sequence length="674" mass="72366">MLNREDIKPGDRLEMRMGSNVQLVEVKSVGDDGFMSQFGPIPWGSLPMLERATPDTFDLTGAVEAYDKVMATVDGDMPIEIAAAPPAKKKEKAAPKVETKAEVKATATTRPKTKSEELAADIAALARARNPLLWIVTREEGRAESYLVQAAAAAGFVPRMWDCGQGFTELNGDLANLGEDNGKSIDVALALIAKRAADQADRGAWIMRDLPPWLIGPPGMVTCRQVRNLARSLPGMLPEGAQVLIVLSPSRDVPPELANHATVMEWPMPDRDEIAALLDASINSLREFDYKIDPDTKKKIFDADGKPIPDKTKPIRALAAPNGVRDSAVDAAIGLSGEEAQACFAKSLVQTRKIDPATISKEKKRVIAREGNLEWLDPLAGGLDDVGGLENLKEWLMERNLAYSPKARDYGLPPPKGCFLVGIPGCGKTLTSKAIATAYGGIPLLKWDLGALKGKFVGESEANMRKAQSTIEAIGRCVVLIDEIEKALAGATQGGADGGVSSDQLGSFLQWMQERKGESFVIATANDVSSLPPELLRKGRFDEFWFVGLPNKVERLGVLRAALKAHGRSITDLDPNGIADVIAATDQFTGSEIAAIVPDALFKAFADGARAITVDDLVRVATKVTPLSRSQAEKLSKLNDWVKEKGVRNASAEEKTVVAMPKRAAAAGGRVLDI</sequence>